<dbReference type="Proteomes" id="UP000280792">
    <property type="component" value="Unassembled WGS sequence"/>
</dbReference>
<accession>A0A3P3VRK4</accession>
<organism evidence="1 2">
    <name type="scientific">Aestuariirhabdus litorea</name>
    <dbReference type="NCBI Taxonomy" id="2528527"/>
    <lineage>
        <taxon>Bacteria</taxon>
        <taxon>Pseudomonadati</taxon>
        <taxon>Pseudomonadota</taxon>
        <taxon>Gammaproteobacteria</taxon>
        <taxon>Oceanospirillales</taxon>
        <taxon>Aestuariirhabdaceae</taxon>
        <taxon>Aestuariirhabdus</taxon>
    </lineage>
</organism>
<keyword evidence="2" id="KW-1185">Reference proteome</keyword>
<protein>
    <submittedName>
        <fullName evidence="1">DUF4892 domain-containing protein</fullName>
    </submittedName>
</protein>
<proteinExistence type="predicted"/>
<reference evidence="1 2" key="1">
    <citation type="submission" date="2018-08" db="EMBL/GenBank/DDBJ databases">
        <authorList>
            <person name="Khan S.A."/>
        </authorList>
    </citation>
    <scope>NUCLEOTIDE SEQUENCE [LARGE SCALE GENOMIC DNA]</scope>
    <source>
        <strain evidence="1 2">GTF-13</strain>
    </source>
</reference>
<dbReference type="EMBL" id="QWEZ01000001">
    <property type="protein sequence ID" value="RRJ84937.1"/>
    <property type="molecule type" value="Genomic_DNA"/>
</dbReference>
<dbReference type="Pfam" id="PF16234">
    <property type="entry name" value="DUF4892"/>
    <property type="match status" value="1"/>
</dbReference>
<dbReference type="AlphaFoldDB" id="A0A3P3VRK4"/>
<reference evidence="1 2" key="2">
    <citation type="submission" date="2018-12" db="EMBL/GenBank/DDBJ databases">
        <title>Simiduia agarivorans gen. nov., sp. nov., a marine, agarolytic bacterium isolated from shallow coastal water from Keelung, Taiwan.</title>
        <authorList>
            <person name="Shieh W.Y."/>
        </authorList>
    </citation>
    <scope>NUCLEOTIDE SEQUENCE [LARGE SCALE GENOMIC DNA]</scope>
    <source>
        <strain evidence="1 2">GTF-13</strain>
    </source>
</reference>
<gene>
    <name evidence="1" type="ORF">D0544_07600</name>
</gene>
<dbReference type="InterPro" id="IPR032608">
    <property type="entry name" value="DUF4892"/>
</dbReference>
<sequence>MSRSRLVGLLAGGALLISPGLFALSTGVEPYPNAEVVEQFQGHVTNHQLVTGSLKKVNGVVRADSEFRVNGELIRVLYQIPEGHSSKDAFEHVEGAIRVQGFTPLFRCEGRRCGGSNFWANDVFGIKRLYGPDNAQDYLIAENAALPGEYLLTYAIRRGNGRVFSLVEHFVTDTALSVRAQQQHYVDVVDWPSDRERLAQSNAFRELVTLIRERRQPVILAVSASGAGASQEALDSLVSGSREYAAALAQRLVEEGLDVNSFSVLGVGPTLLPGARPGRILVRAIML</sequence>
<dbReference type="RefSeq" id="WP_125015367.1">
    <property type="nucleotide sequence ID" value="NZ_QWEZ01000001.1"/>
</dbReference>
<evidence type="ECO:0000313" key="2">
    <source>
        <dbReference type="Proteomes" id="UP000280792"/>
    </source>
</evidence>
<name>A0A3P3VRK4_9GAMM</name>
<evidence type="ECO:0000313" key="1">
    <source>
        <dbReference type="EMBL" id="RRJ84937.1"/>
    </source>
</evidence>
<comment type="caution">
    <text evidence="1">The sequence shown here is derived from an EMBL/GenBank/DDBJ whole genome shotgun (WGS) entry which is preliminary data.</text>
</comment>